<comment type="caution">
    <text evidence="2">The sequence shown here is derived from an EMBL/GenBank/DDBJ whole genome shotgun (WGS) entry which is preliminary data.</text>
</comment>
<organism evidence="2 3">
    <name type="scientific">Actinomadura fulvescens</name>
    <dbReference type="NCBI Taxonomy" id="46160"/>
    <lineage>
        <taxon>Bacteria</taxon>
        <taxon>Bacillati</taxon>
        <taxon>Actinomycetota</taxon>
        <taxon>Actinomycetes</taxon>
        <taxon>Streptosporangiales</taxon>
        <taxon>Thermomonosporaceae</taxon>
        <taxon>Actinomadura</taxon>
    </lineage>
</organism>
<reference evidence="2 3" key="1">
    <citation type="journal article" date="2019" name="Int. J. Syst. Evol. Microbiol.">
        <title>The Global Catalogue of Microorganisms (GCM) 10K type strain sequencing project: providing services to taxonomists for standard genome sequencing and annotation.</title>
        <authorList>
            <consortium name="The Broad Institute Genomics Platform"/>
            <consortium name="The Broad Institute Genome Sequencing Center for Infectious Disease"/>
            <person name="Wu L."/>
            <person name="Ma J."/>
        </authorList>
    </citation>
    <scope>NUCLEOTIDE SEQUENCE [LARGE SCALE GENOMIC DNA]</scope>
    <source>
        <strain evidence="2 3">JCM 6833</strain>
    </source>
</reference>
<evidence type="ECO:0000313" key="2">
    <source>
        <dbReference type="EMBL" id="GAA2618167.1"/>
    </source>
</evidence>
<dbReference type="Proteomes" id="UP001501509">
    <property type="component" value="Unassembled WGS sequence"/>
</dbReference>
<name>A0ABN3Q933_9ACTN</name>
<gene>
    <name evidence="2" type="ORF">GCM10010411_61940</name>
</gene>
<evidence type="ECO:0000313" key="3">
    <source>
        <dbReference type="Proteomes" id="UP001501509"/>
    </source>
</evidence>
<keyword evidence="3" id="KW-1185">Reference proteome</keyword>
<evidence type="ECO:0008006" key="4">
    <source>
        <dbReference type="Google" id="ProtNLM"/>
    </source>
</evidence>
<keyword evidence="1" id="KW-0732">Signal</keyword>
<feature type="chain" id="PRO_5047397627" description="Secreted protein" evidence="1">
    <location>
        <begin position="32"/>
        <end position="138"/>
    </location>
</feature>
<evidence type="ECO:0000256" key="1">
    <source>
        <dbReference type="SAM" id="SignalP"/>
    </source>
</evidence>
<proteinExistence type="predicted"/>
<feature type="signal peptide" evidence="1">
    <location>
        <begin position="1"/>
        <end position="31"/>
    </location>
</feature>
<protein>
    <recommendedName>
        <fullName evidence="4">Secreted protein</fullName>
    </recommendedName>
</protein>
<dbReference type="EMBL" id="BAAATD010000009">
    <property type="protein sequence ID" value="GAA2618167.1"/>
    <property type="molecule type" value="Genomic_DNA"/>
</dbReference>
<accession>A0ABN3Q933</accession>
<sequence>MASHLKRGITAVAVAALTGGLVAVPATPASAKVYYSKRVVRYDGVTGRLDIDHRGKGKFYARGRFHNSKKYNADFRVTIERRKGKGAWRQVGAAGWLENTRPKHTTRWVWDGKGYQARLCIAVYDGNGYHGRRCSAAY</sequence>
<dbReference type="RefSeq" id="WP_344546011.1">
    <property type="nucleotide sequence ID" value="NZ_BAAATD010000009.1"/>
</dbReference>